<dbReference type="EMBL" id="JAXOVC010000006">
    <property type="protein sequence ID" value="KAK4500712.1"/>
    <property type="molecule type" value="Genomic_DNA"/>
</dbReference>
<name>A0ABR0EGW6_ZASCE</name>
<protein>
    <submittedName>
        <fullName evidence="2">Uncharacterized protein</fullName>
    </submittedName>
</protein>
<keyword evidence="3" id="KW-1185">Reference proteome</keyword>
<comment type="caution">
    <text evidence="2">The sequence shown here is derived from an EMBL/GenBank/DDBJ whole genome shotgun (WGS) entry which is preliminary data.</text>
</comment>
<feature type="compositionally biased region" description="Basic and acidic residues" evidence="1">
    <location>
        <begin position="128"/>
        <end position="137"/>
    </location>
</feature>
<feature type="region of interest" description="Disordered" evidence="1">
    <location>
        <begin position="102"/>
        <end position="137"/>
    </location>
</feature>
<organism evidence="2 3">
    <name type="scientific">Zasmidium cellare</name>
    <name type="common">Wine cellar mold</name>
    <name type="synonym">Racodium cellare</name>
    <dbReference type="NCBI Taxonomy" id="395010"/>
    <lineage>
        <taxon>Eukaryota</taxon>
        <taxon>Fungi</taxon>
        <taxon>Dikarya</taxon>
        <taxon>Ascomycota</taxon>
        <taxon>Pezizomycotina</taxon>
        <taxon>Dothideomycetes</taxon>
        <taxon>Dothideomycetidae</taxon>
        <taxon>Mycosphaerellales</taxon>
        <taxon>Mycosphaerellaceae</taxon>
        <taxon>Zasmidium</taxon>
    </lineage>
</organism>
<evidence type="ECO:0000313" key="3">
    <source>
        <dbReference type="Proteomes" id="UP001305779"/>
    </source>
</evidence>
<proteinExistence type="predicted"/>
<gene>
    <name evidence="2" type="ORF">PRZ48_008902</name>
</gene>
<reference evidence="2 3" key="1">
    <citation type="journal article" date="2023" name="G3 (Bethesda)">
        <title>A chromosome-level genome assembly of Zasmidium syzygii isolated from banana leaves.</title>
        <authorList>
            <person name="van Westerhoven A.C."/>
            <person name="Mehrabi R."/>
            <person name="Talebi R."/>
            <person name="Steentjes M.B.F."/>
            <person name="Corcolon B."/>
            <person name="Chong P.A."/>
            <person name="Kema G.H.J."/>
            <person name="Seidl M.F."/>
        </authorList>
    </citation>
    <scope>NUCLEOTIDE SEQUENCE [LARGE SCALE GENOMIC DNA]</scope>
    <source>
        <strain evidence="2 3">P124</strain>
    </source>
</reference>
<feature type="compositionally biased region" description="Polar residues" evidence="1">
    <location>
        <begin position="102"/>
        <end position="119"/>
    </location>
</feature>
<evidence type="ECO:0000256" key="1">
    <source>
        <dbReference type="SAM" id="MobiDB-lite"/>
    </source>
</evidence>
<evidence type="ECO:0000313" key="2">
    <source>
        <dbReference type="EMBL" id="KAK4500712.1"/>
    </source>
</evidence>
<sequence>MEDCYVTAAPDGSDGTYGIVPGTNGGPVSFIMYTNQLHYSAICTHMPSEQKSDISIHSKKSVRSVVILPARKALVRIYHALLTGLVNSAGMPLPTGDNAMMKTTATSSRPSADSMSANKSVHPAFRQRASDEWSEDDQRNQRRLARFFPDFDPTLEGYKQLPSEVAIKLAEVDKRFSMESQRRSYDFTAETLEVPDTFKQKRRDSAMSIDTVEEVQVAKAVPLRRAVRKSFYPPPRPISK</sequence>
<accession>A0ABR0EGW6</accession>
<dbReference type="Proteomes" id="UP001305779">
    <property type="component" value="Unassembled WGS sequence"/>
</dbReference>